<reference evidence="1 2" key="1">
    <citation type="journal article" date="2023" name="Genome Announc.">
        <title>Pan-Genome Analyses of the Genus Cohnella and Proposal of the Novel Species Cohnella silvisoli sp. nov., Isolated from Forest Soil.</title>
        <authorList>
            <person name="Wang C."/>
            <person name="Mao L."/>
            <person name="Bao G."/>
            <person name="Zhu H."/>
        </authorList>
    </citation>
    <scope>NUCLEOTIDE SEQUENCE [LARGE SCALE GENOMIC DNA]</scope>
    <source>
        <strain evidence="1 2">NL03-T5-1</strain>
    </source>
</reference>
<name>A0ABV1KYY5_9BACL</name>
<dbReference type="RefSeq" id="WP_232187313.1">
    <property type="nucleotide sequence ID" value="NZ_JAIOAP010000012.1"/>
</dbReference>
<sequence>MSKITEPTYDYQIGKLTAAYKAAITSILAELNRMDVTEMSRANSSAALAEVATILSGLNAESAAWVAENIPLAARDGVVNALTSLKIENPGAAPQFNRMNSEMVKAAVADTQSDLLAVTQNVERRVRSAVRQVTGESMRANTAAGIIGRRTISRDILDGLRKKLGDSVNTGIIDAAGRRWRPEVYVEMVTRTKMAITHREATVNEAIDRDVLYGRISRHGAKDACANWEGKYVKLVPDATGPFPYIGDLPRREIFHPNCKHLVSPMRNPPADV</sequence>
<dbReference type="Pfam" id="PF06152">
    <property type="entry name" value="Phage_min_cap2"/>
    <property type="match status" value="1"/>
</dbReference>
<evidence type="ECO:0000313" key="1">
    <source>
        <dbReference type="EMBL" id="MEQ4485256.1"/>
    </source>
</evidence>
<dbReference type="InterPro" id="IPR009319">
    <property type="entry name" value="Phage_A118_VSP1"/>
</dbReference>
<gene>
    <name evidence="1" type="ORF">QJS35_22975</name>
</gene>
<proteinExistence type="predicted"/>
<keyword evidence="2" id="KW-1185">Reference proteome</keyword>
<protein>
    <submittedName>
        <fullName evidence="1">Phage minor capsid protein</fullName>
    </submittedName>
</protein>
<dbReference type="EMBL" id="JASKHM010000014">
    <property type="protein sequence ID" value="MEQ4485256.1"/>
    <property type="molecule type" value="Genomic_DNA"/>
</dbReference>
<accession>A0ABV1KYY5</accession>
<organism evidence="1 2">
    <name type="scientific">Cohnella silvisoli</name>
    <dbReference type="NCBI Taxonomy" id="2873699"/>
    <lineage>
        <taxon>Bacteria</taxon>
        <taxon>Bacillati</taxon>
        <taxon>Bacillota</taxon>
        <taxon>Bacilli</taxon>
        <taxon>Bacillales</taxon>
        <taxon>Paenibacillaceae</taxon>
        <taxon>Cohnella</taxon>
    </lineage>
</organism>
<dbReference type="Proteomes" id="UP001493487">
    <property type="component" value="Unassembled WGS sequence"/>
</dbReference>
<comment type="caution">
    <text evidence="1">The sequence shown here is derived from an EMBL/GenBank/DDBJ whole genome shotgun (WGS) entry which is preliminary data.</text>
</comment>
<evidence type="ECO:0000313" key="2">
    <source>
        <dbReference type="Proteomes" id="UP001493487"/>
    </source>
</evidence>